<dbReference type="CDD" id="cd09021">
    <property type="entry name" value="Aldose_epim_Ec_YphB"/>
    <property type="match status" value="1"/>
</dbReference>
<reference evidence="1 2" key="1">
    <citation type="submission" date="2024-09" db="EMBL/GenBank/DDBJ databases">
        <authorList>
            <person name="Sun Q."/>
            <person name="Mori K."/>
        </authorList>
    </citation>
    <scope>NUCLEOTIDE SEQUENCE [LARGE SCALE GENOMIC DNA]</scope>
    <source>
        <strain evidence="1 2">NCAIM B.02621</strain>
    </source>
</reference>
<dbReference type="RefSeq" id="WP_376834715.1">
    <property type="nucleotide sequence ID" value="NZ_JBHLSW010000003.1"/>
</dbReference>
<dbReference type="InterPro" id="IPR011013">
    <property type="entry name" value="Gal_mutarotase_sf_dom"/>
</dbReference>
<gene>
    <name evidence="1" type="ORF">ACFFGE_04525</name>
</gene>
<evidence type="ECO:0000313" key="1">
    <source>
        <dbReference type="EMBL" id="MFC0633142.1"/>
    </source>
</evidence>
<comment type="caution">
    <text evidence="1">The sequence shown here is derived from an EMBL/GenBank/DDBJ whole genome shotgun (WGS) entry which is preliminary data.</text>
</comment>
<dbReference type="EMBL" id="JBHLSW010000003">
    <property type="protein sequence ID" value="MFC0633142.1"/>
    <property type="molecule type" value="Genomic_DNA"/>
</dbReference>
<keyword evidence="2" id="KW-1185">Reference proteome</keyword>
<organism evidence="1 2">
    <name type="scientific">Brevundimonas balnearis</name>
    <dbReference type="NCBI Taxonomy" id="1572858"/>
    <lineage>
        <taxon>Bacteria</taxon>
        <taxon>Pseudomonadati</taxon>
        <taxon>Pseudomonadota</taxon>
        <taxon>Alphaproteobacteria</taxon>
        <taxon>Caulobacterales</taxon>
        <taxon>Caulobacteraceae</taxon>
        <taxon>Brevundimonas</taxon>
    </lineage>
</organism>
<accession>A0ABV6R2B4</accession>
<evidence type="ECO:0000313" key="2">
    <source>
        <dbReference type="Proteomes" id="UP001589906"/>
    </source>
</evidence>
<protein>
    <submittedName>
        <fullName evidence="1">Aldose 1-epimerase</fullName>
    </submittedName>
</protein>
<name>A0ABV6R2B4_9CAUL</name>
<dbReference type="SUPFAM" id="SSF74650">
    <property type="entry name" value="Galactose mutarotase-like"/>
    <property type="match status" value="1"/>
</dbReference>
<dbReference type="Gene3D" id="2.70.98.10">
    <property type="match status" value="1"/>
</dbReference>
<sequence>MIARACGDWRLTLRPDLGGAVAGLTWRGEPVLRPTPDDAADVLRTACFPLLPYANRIAEAAFAWRGRSISLRPSPGFEPHALHGVGWRTPWTVEAGDGHQVALTFDHVADDDWPWAFTARQVFAVDEAGLSIQLALTNRADQSAPAGLGLHPYFVRTAETRLGLRAPEVWLSDPTLIPRRLAPSAELVDWSARPRLADVPPIDHAYANWTGPAELIEPHRRLRLSASPNAAWVHVFTPAGEDFVCVEPVTHRPDAVNAPAGEASGLMSLAPGETLAMSMRVEAVTSDRAPPGS</sequence>
<dbReference type="Pfam" id="PF01263">
    <property type="entry name" value="Aldose_epim"/>
    <property type="match status" value="1"/>
</dbReference>
<dbReference type="InterPro" id="IPR014718">
    <property type="entry name" value="GH-type_carb-bd"/>
</dbReference>
<dbReference type="Proteomes" id="UP001589906">
    <property type="component" value="Unassembled WGS sequence"/>
</dbReference>
<proteinExistence type="predicted"/>
<dbReference type="InterPro" id="IPR008183">
    <property type="entry name" value="Aldose_1/G6P_1-epimerase"/>
</dbReference>